<feature type="transmembrane region" description="Helical" evidence="1">
    <location>
        <begin position="343"/>
        <end position="364"/>
    </location>
</feature>
<evidence type="ECO:0000313" key="2">
    <source>
        <dbReference type="EMBL" id="ORX80432.1"/>
    </source>
</evidence>
<keyword evidence="1" id="KW-0472">Membrane</keyword>
<accession>A0A1Y1X400</accession>
<evidence type="ECO:0000313" key="3">
    <source>
        <dbReference type="Proteomes" id="UP000193944"/>
    </source>
</evidence>
<feature type="transmembrane region" description="Helical" evidence="1">
    <location>
        <begin position="557"/>
        <end position="581"/>
    </location>
</feature>
<evidence type="ECO:0000256" key="1">
    <source>
        <dbReference type="SAM" id="Phobius"/>
    </source>
</evidence>
<dbReference type="SUPFAM" id="SSF53850">
    <property type="entry name" value="Periplasmic binding protein-like II"/>
    <property type="match status" value="1"/>
</dbReference>
<organism evidence="2 3">
    <name type="scientific">Anaeromyces robustus</name>
    <dbReference type="NCBI Taxonomy" id="1754192"/>
    <lineage>
        <taxon>Eukaryota</taxon>
        <taxon>Fungi</taxon>
        <taxon>Fungi incertae sedis</taxon>
        <taxon>Chytridiomycota</taxon>
        <taxon>Chytridiomycota incertae sedis</taxon>
        <taxon>Neocallimastigomycetes</taxon>
        <taxon>Neocallimastigales</taxon>
        <taxon>Neocallimastigaceae</taxon>
        <taxon>Anaeromyces</taxon>
    </lineage>
</organism>
<sequence>MLKKNKSAYDLFMLDIVYTRRFSKYVVDLNEYLPQSLIEKYSKGIASDISFYNGKLVGLPLYIDVSVLFSNKELLQRYNKTIPETWDELLETSTYILEKEKEKGNTDLVGYMGHFPGEEAAICSSLEFIYSYRDTVDSPIPDYLSDNAINAFKKIKELKEKLSSDDSFKCQDIAMGTFLYFGKAIFARFWKTPVDKYYYTTPLPGYKKGLSASCVGGYNIVMNNNIDIERKEAAAKVIEFLLSEEIQMKYTKGEIMRHSVLREVYENKELCKDFDCNLFKNLQMVARPSSLVEDYEYYSQTFRNYVYQYLYGNSTAQKTLKKIYDITAVYSIDYNSIIGKASMAIIVLIITIIVFSFILISNNIFNTYFKMFNKKLWFLSLLGLCIGISYGFFMFGEMTIFKCITKWVCFQLGTSLFFYPILVKEIIYFPEDNKYSDFVKKHGFLVFLFFSSFDIITISLLYILHPYQIKIEIVEDGMNFRRCILSSGYYYLYHIIVGLEKAFVFSSIAILNFLEWNSEIIYADIRNISYIIYCNIITSILFILVETIAIKNIYAHVIIRIIVGICYSLVNYTVIVILRIYQETNNSSKDNKVKIKRENKNAIISKNLGSDKRSFKSKMMGYHFSPGASQYLPDRSKTNLSSTDEPELILFTRIIPQDQMTDISNENTSSYKYDYV</sequence>
<dbReference type="Gene3D" id="3.40.190.10">
    <property type="entry name" value="Periplasmic binding protein-like II"/>
    <property type="match status" value="2"/>
</dbReference>
<keyword evidence="1" id="KW-1133">Transmembrane helix</keyword>
<reference evidence="2 3" key="2">
    <citation type="submission" date="2016-08" db="EMBL/GenBank/DDBJ databases">
        <title>Pervasive Adenine N6-methylation of Active Genes in Fungi.</title>
        <authorList>
            <consortium name="DOE Joint Genome Institute"/>
            <person name="Mondo S.J."/>
            <person name="Dannebaum R.O."/>
            <person name="Kuo R.C."/>
            <person name="Labutti K."/>
            <person name="Haridas S."/>
            <person name="Kuo A."/>
            <person name="Salamov A."/>
            <person name="Ahrendt S.R."/>
            <person name="Lipzen A."/>
            <person name="Sullivan W."/>
            <person name="Andreopoulos W.B."/>
            <person name="Clum A."/>
            <person name="Lindquist E."/>
            <person name="Daum C."/>
            <person name="Ramamoorthy G.K."/>
            <person name="Gryganskyi A."/>
            <person name="Culley D."/>
            <person name="Magnuson J.K."/>
            <person name="James T.Y."/>
            <person name="O'Malley M.A."/>
            <person name="Stajich J.E."/>
            <person name="Spatafora J.W."/>
            <person name="Visel A."/>
            <person name="Grigoriev I.V."/>
        </authorList>
    </citation>
    <scope>NUCLEOTIDE SEQUENCE [LARGE SCALE GENOMIC DNA]</scope>
    <source>
        <strain evidence="2 3">S4</strain>
    </source>
</reference>
<keyword evidence="1" id="KW-0812">Transmembrane</keyword>
<dbReference type="OrthoDB" id="2157358at2759"/>
<dbReference type="InterPro" id="IPR050490">
    <property type="entry name" value="Bact_solute-bd_prot1"/>
</dbReference>
<name>A0A1Y1X400_9FUNG</name>
<dbReference type="Proteomes" id="UP000193944">
    <property type="component" value="Unassembled WGS sequence"/>
</dbReference>
<feature type="transmembrane region" description="Helical" evidence="1">
    <location>
        <begin position="490"/>
        <end position="510"/>
    </location>
</feature>
<keyword evidence="3" id="KW-1185">Reference proteome</keyword>
<reference evidence="2 3" key="1">
    <citation type="submission" date="2016-08" db="EMBL/GenBank/DDBJ databases">
        <title>A Parts List for Fungal Cellulosomes Revealed by Comparative Genomics.</title>
        <authorList>
            <consortium name="DOE Joint Genome Institute"/>
            <person name="Haitjema C.H."/>
            <person name="Gilmore S.P."/>
            <person name="Henske J.K."/>
            <person name="Solomon K.V."/>
            <person name="De Groot R."/>
            <person name="Kuo A."/>
            <person name="Mondo S.J."/>
            <person name="Salamov A.A."/>
            <person name="Labutti K."/>
            <person name="Zhao Z."/>
            <person name="Chiniquy J."/>
            <person name="Barry K."/>
            <person name="Brewer H.M."/>
            <person name="Purvine S.O."/>
            <person name="Wright A.T."/>
            <person name="Boxma B."/>
            <person name="Van Alen T."/>
            <person name="Hackstein J.H."/>
            <person name="Baker S.E."/>
            <person name="Grigoriev I.V."/>
            <person name="O'Malley M.A."/>
        </authorList>
    </citation>
    <scope>NUCLEOTIDE SEQUENCE [LARGE SCALE GENOMIC DNA]</scope>
    <source>
        <strain evidence="2 3">S4</strain>
    </source>
</reference>
<dbReference type="PANTHER" id="PTHR43649">
    <property type="entry name" value="ARABINOSE-BINDING PROTEIN-RELATED"/>
    <property type="match status" value="1"/>
</dbReference>
<dbReference type="PANTHER" id="PTHR43649:SF12">
    <property type="entry name" value="DIACETYLCHITOBIOSE BINDING PROTEIN DASA"/>
    <property type="match status" value="1"/>
</dbReference>
<feature type="transmembrane region" description="Helical" evidence="1">
    <location>
        <begin position="407"/>
        <end position="423"/>
    </location>
</feature>
<gene>
    <name evidence="2" type="ORF">BCR32DRAFT_268862</name>
</gene>
<feature type="transmembrane region" description="Helical" evidence="1">
    <location>
        <begin position="530"/>
        <end position="550"/>
    </location>
</feature>
<dbReference type="AlphaFoldDB" id="A0A1Y1X400"/>
<proteinExistence type="predicted"/>
<feature type="transmembrane region" description="Helical" evidence="1">
    <location>
        <begin position="443"/>
        <end position="464"/>
    </location>
</feature>
<feature type="transmembrane region" description="Helical" evidence="1">
    <location>
        <begin position="376"/>
        <end position="395"/>
    </location>
</feature>
<comment type="caution">
    <text evidence="2">The sequence shown here is derived from an EMBL/GenBank/DDBJ whole genome shotgun (WGS) entry which is preliminary data.</text>
</comment>
<dbReference type="EMBL" id="MCFG01000145">
    <property type="protein sequence ID" value="ORX80432.1"/>
    <property type="molecule type" value="Genomic_DNA"/>
</dbReference>
<protein>
    <submittedName>
        <fullName evidence="2">Periplasmic binding protein-like II</fullName>
    </submittedName>
</protein>
<dbReference type="Pfam" id="PF01547">
    <property type="entry name" value="SBP_bac_1"/>
    <property type="match status" value="1"/>
</dbReference>
<dbReference type="InterPro" id="IPR006059">
    <property type="entry name" value="SBP"/>
</dbReference>